<dbReference type="Proteomes" id="UP001054252">
    <property type="component" value="Unassembled WGS sequence"/>
</dbReference>
<accession>A0AAV5I9Z6</accession>
<proteinExistence type="predicted"/>
<organism evidence="1 2">
    <name type="scientific">Rubroshorea leprosula</name>
    <dbReference type="NCBI Taxonomy" id="152421"/>
    <lineage>
        <taxon>Eukaryota</taxon>
        <taxon>Viridiplantae</taxon>
        <taxon>Streptophyta</taxon>
        <taxon>Embryophyta</taxon>
        <taxon>Tracheophyta</taxon>
        <taxon>Spermatophyta</taxon>
        <taxon>Magnoliopsida</taxon>
        <taxon>eudicotyledons</taxon>
        <taxon>Gunneridae</taxon>
        <taxon>Pentapetalae</taxon>
        <taxon>rosids</taxon>
        <taxon>malvids</taxon>
        <taxon>Malvales</taxon>
        <taxon>Dipterocarpaceae</taxon>
        <taxon>Rubroshorea</taxon>
    </lineage>
</organism>
<comment type="caution">
    <text evidence="1">The sequence shown here is derived from an EMBL/GenBank/DDBJ whole genome shotgun (WGS) entry which is preliminary data.</text>
</comment>
<evidence type="ECO:0000313" key="1">
    <source>
        <dbReference type="EMBL" id="GKU96371.1"/>
    </source>
</evidence>
<reference evidence="1 2" key="1">
    <citation type="journal article" date="2021" name="Commun. Biol.">
        <title>The genome of Shorea leprosula (Dipterocarpaceae) highlights the ecological relevance of drought in aseasonal tropical rainforests.</title>
        <authorList>
            <person name="Ng K.K.S."/>
            <person name="Kobayashi M.J."/>
            <person name="Fawcett J.A."/>
            <person name="Hatakeyama M."/>
            <person name="Paape T."/>
            <person name="Ng C.H."/>
            <person name="Ang C.C."/>
            <person name="Tnah L.H."/>
            <person name="Lee C.T."/>
            <person name="Nishiyama T."/>
            <person name="Sese J."/>
            <person name="O'Brien M.J."/>
            <person name="Copetti D."/>
            <person name="Mohd Noor M.I."/>
            <person name="Ong R.C."/>
            <person name="Putra M."/>
            <person name="Sireger I.Z."/>
            <person name="Indrioko S."/>
            <person name="Kosugi Y."/>
            <person name="Izuno A."/>
            <person name="Isagi Y."/>
            <person name="Lee S.L."/>
            <person name="Shimizu K.K."/>
        </authorList>
    </citation>
    <scope>NUCLEOTIDE SEQUENCE [LARGE SCALE GENOMIC DNA]</scope>
    <source>
        <strain evidence="1">214</strain>
    </source>
</reference>
<dbReference type="EMBL" id="BPVZ01000010">
    <property type="protein sequence ID" value="GKU96371.1"/>
    <property type="molecule type" value="Genomic_DNA"/>
</dbReference>
<name>A0AAV5I9Z6_9ROSI</name>
<protein>
    <submittedName>
        <fullName evidence="1">Uncharacterized protein</fullName>
    </submittedName>
</protein>
<keyword evidence="2" id="KW-1185">Reference proteome</keyword>
<evidence type="ECO:0000313" key="2">
    <source>
        <dbReference type="Proteomes" id="UP001054252"/>
    </source>
</evidence>
<gene>
    <name evidence="1" type="ORF">SLEP1_g9612</name>
</gene>
<sequence>MGEWHNNMWQWKLTWRRSMCGWEEEKLQELSNLMLNVMLDRGQQDAWCWRHTKEGIYTAKLGYLLLRDQQGGDDTKLFRKVWNKYIPNKGGTERYQPLVLGMPLCSKIVVEMSRMVGIELCEL</sequence>
<dbReference type="AlphaFoldDB" id="A0AAV5I9Z6"/>